<protein>
    <submittedName>
        <fullName evidence="2">Uncharacterized protein</fullName>
    </submittedName>
</protein>
<evidence type="ECO:0000313" key="3">
    <source>
        <dbReference type="Proteomes" id="UP000006695"/>
    </source>
</evidence>
<evidence type="ECO:0000256" key="1">
    <source>
        <dbReference type="SAM" id="Phobius"/>
    </source>
</evidence>
<keyword evidence="3" id="KW-1185">Reference proteome</keyword>
<reference evidence="2 3" key="1">
    <citation type="submission" date="2007-05" db="EMBL/GenBank/DDBJ databases">
        <title>Complete sequence of Geobacter uraniireducens Rf4.</title>
        <authorList>
            <consortium name="US DOE Joint Genome Institute"/>
            <person name="Copeland A."/>
            <person name="Lucas S."/>
            <person name="Lapidus A."/>
            <person name="Barry K."/>
            <person name="Detter J.C."/>
            <person name="Glavina del Rio T."/>
            <person name="Hammon N."/>
            <person name="Israni S."/>
            <person name="Dalin E."/>
            <person name="Tice H."/>
            <person name="Pitluck S."/>
            <person name="Chertkov O."/>
            <person name="Brettin T."/>
            <person name="Bruce D."/>
            <person name="Han C."/>
            <person name="Schmutz J."/>
            <person name="Larimer F."/>
            <person name="Land M."/>
            <person name="Hauser L."/>
            <person name="Kyrpides N."/>
            <person name="Mikhailova N."/>
            <person name="Shelobolina E."/>
            <person name="Aklujkar M."/>
            <person name="Lovley D."/>
            <person name="Richardson P."/>
        </authorList>
    </citation>
    <scope>NUCLEOTIDE SEQUENCE [LARGE SCALE GENOMIC DNA]</scope>
    <source>
        <strain evidence="3">ATCC BAA-1134 / JCM 13001 / Rf4</strain>
    </source>
</reference>
<name>A5GCJ0_GEOUR</name>
<proteinExistence type="predicted"/>
<dbReference type="KEGG" id="gur:Gura_0486"/>
<keyword evidence="1" id="KW-0472">Membrane</keyword>
<dbReference type="STRING" id="351605.Gura_0486"/>
<dbReference type="EMBL" id="CP000698">
    <property type="protein sequence ID" value="ABQ24701.1"/>
    <property type="molecule type" value="Genomic_DNA"/>
</dbReference>
<feature type="transmembrane region" description="Helical" evidence="1">
    <location>
        <begin position="37"/>
        <end position="53"/>
    </location>
</feature>
<feature type="transmembrane region" description="Helical" evidence="1">
    <location>
        <begin position="58"/>
        <end position="77"/>
    </location>
</feature>
<keyword evidence="1" id="KW-1133">Transmembrane helix</keyword>
<organism evidence="2 3">
    <name type="scientific">Geotalea uraniireducens (strain Rf4)</name>
    <name type="common">Geobacter uraniireducens</name>
    <dbReference type="NCBI Taxonomy" id="351605"/>
    <lineage>
        <taxon>Bacteria</taxon>
        <taxon>Pseudomonadati</taxon>
        <taxon>Thermodesulfobacteriota</taxon>
        <taxon>Desulfuromonadia</taxon>
        <taxon>Geobacterales</taxon>
        <taxon>Geobacteraceae</taxon>
        <taxon>Geotalea</taxon>
    </lineage>
</organism>
<dbReference type="AlphaFoldDB" id="A5GCJ0"/>
<dbReference type="RefSeq" id="WP_011937426.1">
    <property type="nucleotide sequence ID" value="NC_009483.1"/>
</dbReference>
<dbReference type="HOGENOM" id="CLU_2129878_0_0_7"/>
<accession>A5GCJ0</accession>
<feature type="transmembrane region" description="Helical" evidence="1">
    <location>
        <begin position="89"/>
        <end position="109"/>
    </location>
</feature>
<keyword evidence="1" id="KW-0812">Transmembrane</keyword>
<evidence type="ECO:0000313" key="2">
    <source>
        <dbReference type="EMBL" id="ABQ24701.1"/>
    </source>
</evidence>
<gene>
    <name evidence="2" type="ordered locus">Gura_0486</name>
</gene>
<dbReference type="OrthoDB" id="5398460at2"/>
<sequence length="113" mass="12532">MKKQELLNKTVETLSPFETGNIVNFMRNVTMKSAMESPWIIGIFLVIAFYAIVKRSKFVLGFLFSAIAIMLLIRFTLPAEGESEITLGSTLPFAFGGLAIGGALIYFIFIKSE</sequence>
<dbReference type="Proteomes" id="UP000006695">
    <property type="component" value="Chromosome"/>
</dbReference>